<dbReference type="EMBL" id="VSKL01000006">
    <property type="protein sequence ID" value="TYB71642.1"/>
    <property type="molecule type" value="Genomic_DNA"/>
</dbReference>
<keyword evidence="4" id="KW-1185">Reference proteome</keyword>
<dbReference type="PANTHER" id="PTHR43685">
    <property type="entry name" value="GLYCOSYLTRANSFERASE"/>
    <property type="match status" value="1"/>
</dbReference>
<dbReference type="InterPro" id="IPR050834">
    <property type="entry name" value="Glycosyltransf_2"/>
</dbReference>
<organism evidence="3 4">
    <name type="scientific">Bizionia algoritergicola</name>
    <dbReference type="NCBI Taxonomy" id="291187"/>
    <lineage>
        <taxon>Bacteria</taxon>
        <taxon>Pseudomonadati</taxon>
        <taxon>Bacteroidota</taxon>
        <taxon>Flavobacteriia</taxon>
        <taxon>Flavobacteriales</taxon>
        <taxon>Flavobacteriaceae</taxon>
        <taxon>Bizionia</taxon>
    </lineage>
</organism>
<dbReference type="GO" id="GO:0016740">
    <property type="term" value="F:transferase activity"/>
    <property type="evidence" value="ECO:0007669"/>
    <property type="project" value="UniProtKB-KW"/>
</dbReference>
<dbReference type="Pfam" id="PF00535">
    <property type="entry name" value="Glycos_transf_2"/>
    <property type="match status" value="1"/>
</dbReference>
<reference evidence="3 4" key="1">
    <citation type="submission" date="2019-08" db="EMBL/GenBank/DDBJ databases">
        <title>Genomes of Antarctic Bizionia species.</title>
        <authorList>
            <person name="Bowman J.P."/>
        </authorList>
    </citation>
    <scope>NUCLEOTIDE SEQUENCE [LARGE SCALE GENOMIC DNA]</scope>
    <source>
        <strain evidence="3 4">APA-1</strain>
    </source>
</reference>
<evidence type="ECO:0000313" key="4">
    <source>
        <dbReference type="Proteomes" id="UP000324358"/>
    </source>
</evidence>
<feature type="transmembrane region" description="Helical" evidence="1">
    <location>
        <begin position="400"/>
        <end position="421"/>
    </location>
</feature>
<dbReference type="OrthoDB" id="1326385at2"/>
<evidence type="ECO:0000313" key="3">
    <source>
        <dbReference type="EMBL" id="TYB71642.1"/>
    </source>
</evidence>
<protein>
    <submittedName>
        <fullName evidence="3">Glycosyltransferase family 2 protein</fullName>
    </submittedName>
</protein>
<dbReference type="Gene3D" id="3.90.550.10">
    <property type="entry name" value="Spore Coat Polysaccharide Biosynthesis Protein SpsA, Chain A"/>
    <property type="match status" value="1"/>
</dbReference>
<keyword evidence="1" id="KW-0472">Membrane</keyword>
<dbReference type="AlphaFoldDB" id="A0A5D0QR23"/>
<accession>A0A5D0QR23</accession>
<keyword evidence="3" id="KW-0808">Transferase</keyword>
<comment type="caution">
    <text evidence="3">The sequence shown here is derived from an EMBL/GenBank/DDBJ whole genome shotgun (WGS) entry which is preliminary data.</text>
</comment>
<dbReference type="InterPro" id="IPR029044">
    <property type="entry name" value="Nucleotide-diphossugar_trans"/>
</dbReference>
<proteinExistence type="predicted"/>
<sequence length="445" mass="51259">MPFNFLKYLQPTHYFRLVSHAGFSAFPEVDALPPAVLNQLALDTRYTSKHAQDYDLSWQAVQSGFIGDVPHYTHFETVSVTDNYHFIRKQFHPVWVFYVLLMRLITFHNPIREIRAWLQTSPTKRATAIQPILYPDWKTYTSELLAETPLVSVVIPTLNRYTYLKDVLLDFEKQDYPHFELIIVDQSEPFQSDFYKSFDLPIRVIRQDQKALWLARNTAIQSAKGSLIALSEDDVRIQPDWLSSHLRCLDFFGAQVSAGVFYPEGQRIPEDRSFFAMATQFATGNALLYRSVFEQVGLFDRQFEKQRMGDGEFGARVYLAGIRSISNPYASCIDVKAGTGGLREMGSWDAFRPSTFFAPRPIPSVLYYFRKYYGNSAARWALWRTIPTSILPYQFKTNRLLLVVGIFISLLLLPVVLVQVFSSWQLASRKLADGSLIGELRMNDE</sequence>
<dbReference type="SUPFAM" id="SSF53448">
    <property type="entry name" value="Nucleotide-diphospho-sugar transferases"/>
    <property type="match status" value="1"/>
</dbReference>
<evidence type="ECO:0000259" key="2">
    <source>
        <dbReference type="Pfam" id="PF00535"/>
    </source>
</evidence>
<name>A0A5D0QR23_9FLAO</name>
<evidence type="ECO:0000256" key="1">
    <source>
        <dbReference type="SAM" id="Phobius"/>
    </source>
</evidence>
<keyword evidence="1" id="KW-1133">Transmembrane helix</keyword>
<dbReference type="RefSeq" id="WP_066250402.1">
    <property type="nucleotide sequence ID" value="NZ_VSKL01000006.1"/>
</dbReference>
<dbReference type="CDD" id="cd00761">
    <property type="entry name" value="Glyco_tranf_GTA_type"/>
    <property type="match status" value="1"/>
</dbReference>
<dbReference type="PANTHER" id="PTHR43685:SF2">
    <property type="entry name" value="GLYCOSYLTRANSFERASE 2-LIKE DOMAIN-CONTAINING PROTEIN"/>
    <property type="match status" value="1"/>
</dbReference>
<keyword evidence="1" id="KW-0812">Transmembrane</keyword>
<gene>
    <name evidence="3" type="ORF">ES675_13905</name>
</gene>
<dbReference type="InterPro" id="IPR001173">
    <property type="entry name" value="Glyco_trans_2-like"/>
</dbReference>
<dbReference type="Proteomes" id="UP000324358">
    <property type="component" value="Unassembled WGS sequence"/>
</dbReference>
<feature type="domain" description="Glycosyltransferase 2-like" evidence="2">
    <location>
        <begin position="152"/>
        <end position="272"/>
    </location>
</feature>